<evidence type="ECO:0000256" key="3">
    <source>
        <dbReference type="ARBA" id="ARBA00022741"/>
    </source>
</evidence>
<evidence type="ECO:0000259" key="9">
    <source>
        <dbReference type="Pfam" id="PF02224"/>
    </source>
</evidence>
<dbReference type="InterPro" id="IPR027417">
    <property type="entry name" value="P-loop_NTPase"/>
</dbReference>
<sequence>MAQPRPEQTGAHPTATVRRGVVVAVDGPSGSGKSTVSRRVAAELGLAYLDTGAMFRAVCWWCLERGVPLAGGPGEGGSPAERAARELDLVVGTDPAAPTVRVAGTDVTAAVRESRISAAVSAVATDLGVRAELLRRQRAIVEAAARGAGVVLEGRDTTTVVVTDADVRVLLVADELARLARRARELHGEAGARALERTRDEVLRRDADDATVSSFHTAADGVHTLDSSALTLEETVAQLLALVRATTAQRSA</sequence>
<dbReference type="HAMAP" id="MF_00238">
    <property type="entry name" value="Cytidyl_kinase_type1"/>
    <property type="match status" value="1"/>
</dbReference>
<dbReference type="GO" id="GO:0006220">
    <property type="term" value="P:pyrimidine nucleotide metabolic process"/>
    <property type="evidence" value="ECO:0007669"/>
    <property type="project" value="UniProtKB-UniRule"/>
</dbReference>
<evidence type="ECO:0000313" key="10">
    <source>
        <dbReference type="EMBL" id="CAA9406383.1"/>
    </source>
</evidence>
<protein>
    <recommendedName>
        <fullName evidence="8">Cytidylate kinase</fullName>
        <shortName evidence="8">CK</shortName>
        <ecNumber evidence="8">2.7.4.25</ecNumber>
    </recommendedName>
    <alternativeName>
        <fullName evidence="8">Cytidine monophosphate kinase</fullName>
        <shortName evidence="8">CMP kinase</shortName>
    </alternativeName>
</protein>
<keyword evidence="8" id="KW-0963">Cytoplasm</keyword>
<dbReference type="AlphaFoldDB" id="A0A6J4P4W0"/>
<keyword evidence="4 8" id="KW-0418">Kinase</keyword>
<dbReference type="Gene3D" id="3.40.50.300">
    <property type="entry name" value="P-loop containing nucleotide triphosphate hydrolases"/>
    <property type="match status" value="1"/>
</dbReference>
<dbReference type="SUPFAM" id="SSF52540">
    <property type="entry name" value="P-loop containing nucleoside triphosphate hydrolases"/>
    <property type="match status" value="1"/>
</dbReference>
<keyword evidence="5 8" id="KW-0067">ATP-binding</keyword>
<keyword evidence="3 8" id="KW-0547">Nucleotide-binding</keyword>
<comment type="catalytic activity">
    <reaction evidence="7 8">
        <text>CMP + ATP = CDP + ADP</text>
        <dbReference type="Rhea" id="RHEA:11600"/>
        <dbReference type="ChEBI" id="CHEBI:30616"/>
        <dbReference type="ChEBI" id="CHEBI:58069"/>
        <dbReference type="ChEBI" id="CHEBI:60377"/>
        <dbReference type="ChEBI" id="CHEBI:456216"/>
        <dbReference type="EC" id="2.7.4.25"/>
    </reaction>
</comment>
<dbReference type="InterPro" id="IPR003136">
    <property type="entry name" value="Cytidylate_kin"/>
</dbReference>
<evidence type="ECO:0000256" key="1">
    <source>
        <dbReference type="ARBA" id="ARBA00009427"/>
    </source>
</evidence>
<dbReference type="NCBIfam" id="TIGR00017">
    <property type="entry name" value="cmk"/>
    <property type="match status" value="1"/>
</dbReference>
<name>A0A6J4P4W0_9ACTN</name>
<gene>
    <name evidence="8" type="primary">cmk</name>
    <name evidence="10" type="ORF">AVDCRST_MAG35-1181</name>
</gene>
<evidence type="ECO:0000256" key="8">
    <source>
        <dbReference type="HAMAP-Rule" id="MF_00238"/>
    </source>
</evidence>
<dbReference type="GO" id="GO:0036431">
    <property type="term" value="F:dCMP kinase activity"/>
    <property type="evidence" value="ECO:0007669"/>
    <property type="project" value="InterPro"/>
</dbReference>
<dbReference type="EC" id="2.7.4.25" evidence="8"/>
<proteinExistence type="inferred from homology"/>
<evidence type="ECO:0000256" key="6">
    <source>
        <dbReference type="ARBA" id="ARBA00047615"/>
    </source>
</evidence>
<organism evidence="10">
    <name type="scientific">uncultured Quadrisphaera sp</name>
    <dbReference type="NCBI Taxonomy" id="904978"/>
    <lineage>
        <taxon>Bacteria</taxon>
        <taxon>Bacillati</taxon>
        <taxon>Actinomycetota</taxon>
        <taxon>Actinomycetes</taxon>
        <taxon>Kineosporiales</taxon>
        <taxon>Kineosporiaceae</taxon>
        <taxon>Quadrisphaera</taxon>
        <taxon>environmental samples</taxon>
    </lineage>
</organism>
<dbReference type="Pfam" id="PF02224">
    <property type="entry name" value="Cytidylate_kin"/>
    <property type="match status" value="1"/>
</dbReference>
<reference evidence="10" key="1">
    <citation type="submission" date="2020-02" db="EMBL/GenBank/DDBJ databases">
        <authorList>
            <person name="Meier V. D."/>
        </authorList>
    </citation>
    <scope>NUCLEOTIDE SEQUENCE</scope>
    <source>
        <strain evidence="10">AVDCRST_MAG35</strain>
    </source>
</reference>
<evidence type="ECO:0000256" key="7">
    <source>
        <dbReference type="ARBA" id="ARBA00048478"/>
    </source>
</evidence>
<feature type="domain" description="Cytidylate kinase" evidence="9">
    <location>
        <begin position="23"/>
        <end position="244"/>
    </location>
</feature>
<dbReference type="GO" id="GO:0005524">
    <property type="term" value="F:ATP binding"/>
    <property type="evidence" value="ECO:0007669"/>
    <property type="project" value="UniProtKB-UniRule"/>
</dbReference>
<feature type="binding site" evidence="8">
    <location>
        <begin position="27"/>
        <end position="35"/>
    </location>
    <ligand>
        <name>ATP</name>
        <dbReference type="ChEBI" id="CHEBI:30616"/>
    </ligand>
</feature>
<keyword evidence="2 8" id="KW-0808">Transferase</keyword>
<dbReference type="GO" id="GO:0005737">
    <property type="term" value="C:cytoplasm"/>
    <property type="evidence" value="ECO:0007669"/>
    <property type="project" value="UniProtKB-SubCell"/>
</dbReference>
<accession>A0A6J4P4W0</accession>
<dbReference type="EMBL" id="CADCUY010000243">
    <property type="protein sequence ID" value="CAA9406383.1"/>
    <property type="molecule type" value="Genomic_DNA"/>
</dbReference>
<comment type="catalytic activity">
    <reaction evidence="6 8">
        <text>dCMP + ATP = dCDP + ADP</text>
        <dbReference type="Rhea" id="RHEA:25094"/>
        <dbReference type="ChEBI" id="CHEBI:30616"/>
        <dbReference type="ChEBI" id="CHEBI:57566"/>
        <dbReference type="ChEBI" id="CHEBI:58593"/>
        <dbReference type="ChEBI" id="CHEBI:456216"/>
        <dbReference type="EC" id="2.7.4.25"/>
    </reaction>
</comment>
<comment type="similarity">
    <text evidence="1 8">Belongs to the cytidylate kinase family. Type 1 subfamily.</text>
</comment>
<evidence type="ECO:0000256" key="4">
    <source>
        <dbReference type="ARBA" id="ARBA00022777"/>
    </source>
</evidence>
<evidence type="ECO:0000256" key="2">
    <source>
        <dbReference type="ARBA" id="ARBA00022679"/>
    </source>
</evidence>
<evidence type="ECO:0000256" key="5">
    <source>
        <dbReference type="ARBA" id="ARBA00022840"/>
    </source>
</evidence>
<dbReference type="InterPro" id="IPR011994">
    <property type="entry name" value="Cytidylate_kinase_dom"/>
</dbReference>
<dbReference type="CDD" id="cd02020">
    <property type="entry name" value="CMPK"/>
    <property type="match status" value="1"/>
</dbReference>
<comment type="subcellular location">
    <subcellularLocation>
        <location evidence="8">Cytoplasm</location>
    </subcellularLocation>
</comment>